<dbReference type="EMBL" id="LAZR01000014">
    <property type="protein sequence ID" value="KKO06816.1"/>
    <property type="molecule type" value="Genomic_DNA"/>
</dbReference>
<gene>
    <name evidence="1" type="ORF">LCGC14_0060000</name>
</gene>
<sequence length="154" mass="16874">MSNSAQIRTAIASVVNSVAGAGLFHDREKYSKTTSKLKEFYVTGAMIAGGFVRRVGRRKESPDAGHTFVVFSTWELHYFRAFQEDEDSEVGFDALLDAMDAAFDADQTLGGTVDTIVTDEQAGLRLLTSQPAMFAGFLVHYAKLRLISEHSESA</sequence>
<proteinExistence type="predicted"/>
<accession>A0A0F9VP05</accession>
<comment type="caution">
    <text evidence="1">The sequence shown here is derived from an EMBL/GenBank/DDBJ whole genome shotgun (WGS) entry which is preliminary data.</text>
</comment>
<dbReference type="AlphaFoldDB" id="A0A0F9VP05"/>
<organism evidence="1">
    <name type="scientific">marine sediment metagenome</name>
    <dbReference type="NCBI Taxonomy" id="412755"/>
    <lineage>
        <taxon>unclassified sequences</taxon>
        <taxon>metagenomes</taxon>
        <taxon>ecological metagenomes</taxon>
    </lineage>
</organism>
<evidence type="ECO:0000313" key="1">
    <source>
        <dbReference type="EMBL" id="KKO06816.1"/>
    </source>
</evidence>
<name>A0A0F9VP05_9ZZZZ</name>
<protein>
    <submittedName>
        <fullName evidence="1">Uncharacterized protein</fullName>
    </submittedName>
</protein>
<reference evidence="1" key="1">
    <citation type="journal article" date="2015" name="Nature">
        <title>Complex archaea that bridge the gap between prokaryotes and eukaryotes.</title>
        <authorList>
            <person name="Spang A."/>
            <person name="Saw J.H."/>
            <person name="Jorgensen S.L."/>
            <person name="Zaremba-Niedzwiedzka K."/>
            <person name="Martijn J."/>
            <person name="Lind A.E."/>
            <person name="van Eijk R."/>
            <person name="Schleper C."/>
            <person name="Guy L."/>
            <person name="Ettema T.J."/>
        </authorList>
    </citation>
    <scope>NUCLEOTIDE SEQUENCE</scope>
</reference>